<dbReference type="KEGG" id="ath:AT5G24130"/>
<feature type="transmembrane region" description="Helical" evidence="2">
    <location>
        <begin position="170"/>
        <end position="188"/>
    </location>
</feature>
<reference evidence="5" key="1">
    <citation type="journal article" date="2016" name="Proc. Natl. Acad. Sci. U.S.A.">
        <title>Chromosome-level assembly of Arabidopsis thaliana Ler reveals the extent of translocation and inversion polymorphisms.</title>
        <authorList>
            <person name="Zapata L."/>
            <person name="Ding J."/>
            <person name="Willing E.M."/>
            <person name="Hartwig B."/>
            <person name="Bezdan D."/>
            <person name="Jiao W.B."/>
            <person name="Patel V."/>
            <person name="Velikkakam James G."/>
            <person name="Koornneef M."/>
            <person name="Ossowski S."/>
            <person name="Schneeberger K."/>
        </authorList>
    </citation>
    <scope>NUCLEOTIDE SEQUENCE [LARGE SCALE GENOMIC DNA]</scope>
    <source>
        <strain evidence="5">cv. Landsberg erecta</strain>
    </source>
</reference>
<feature type="transmembrane region" description="Helical" evidence="2">
    <location>
        <begin position="133"/>
        <end position="150"/>
    </location>
</feature>
<gene>
    <name evidence="3" type="ordered locus">At5g24130</name>
    <name evidence="4" type="ordered locus">AXX17_At5g23780</name>
</gene>
<keyword evidence="2" id="KW-1133">Transmembrane helix</keyword>
<organism evidence="4 5">
    <name type="scientific">Arabidopsis thaliana</name>
    <name type="common">Mouse-ear cress</name>
    <dbReference type="NCBI Taxonomy" id="3702"/>
    <lineage>
        <taxon>Eukaryota</taxon>
        <taxon>Viridiplantae</taxon>
        <taxon>Streptophyta</taxon>
        <taxon>Embryophyta</taxon>
        <taxon>Tracheophyta</taxon>
        <taxon>Spermatophyta</taxon>
        <taxon>Magnoliopsida</taxon>
        <taxon>eudicotyledons</taxon>
        <taxon>Gunneridae</taxon>
        <taxon>Pentapetalae</taxon>
        <taxon>rosids</taxon>
        <taxon>malvids</taxon>
        <taxon>Brassicales</taxon>
        <taxon>Brassicaceae</taxon>
        <taxon>Camelineae</taxon>
        <taxon>Arabidopsis</taxon>
    </lineage>
</organism>
<sequence length="316" mass="34681">MVKLATAREIRTYGPRLGRSRAEYINAGLYLFATVVLIGGFTATGFSWEPRSGLVLILLALVLITAVNVHDLVAHLAGIDYRLRLMEYDLQLGLVEFAVPLVQIAGSVVFFLGIFFVFHQAETKRGYSGREHHALNLLIAGPLLWLIGSIHNSCQIYERADSHVQILQQCVYIPFLVGSLLFLVSAVLNSLDISGSSRSGLKLLGERWIWLGISGAICLFVGGLLNVVKVFNFVQISGLRLEKLRGGAQDRLLEGREGYLPLVAEEERIRKMEADHEASSRAKPRAHTTSKAGEGATETVVVSSPTPYKDVLVGQI</sequence>
<feature type="transmembrane region" description="Helical" evidence="2">
    <location>
        <begin position="208"/>
        <end position="231"/>
    </location>
</feature>
<name>A0A178UCZ8_ARATH</name>
<feature type="transmembrane region" description="Helical" evidence="2">
    <location>
        <begin position="29"/>
        <end position="48"/>
    </location>
</feature>
<dbReference type="Araport" id="AT5G24130"/>
<evidence type="ECO:0000313" key="3">
    <source>
        <dbReference type="Araport" id="AT5G24130"/>
    </source>
</evidence>
<feature type="transmembrane region" description="Helical" evidence="2">
    <location>
        <begin position="54"/>
        <end position="73"/>
    </location>
</feature>
<evidence type="ECO:0000256" key="2">
    <source>
        <dbReference type="SAM" id="Phobius"/>
    </source>
</evidence>
<evidence type="ECO:0008006" key="6">
    <source>
        <dbReference type="Google" id="ProtNLM"/>
    </source>
</evidence>
<dbReference type="PANTHER" id="PTHR34967:SF1">
    <property type="entry name" value="OS02G0257200 PROTEIN"/>
    <property type="match status" value="1"/>
</dbReference>
<dbReference type="ExpressionAtlas" id="A0A178UCZ8">
    <property type="expression patterns" value="baseline and differential"/>
</dbReference>
<dbReference type="PANTHER" id="PTHR34967">
    <property type="entry name" value="OS02G0257200 PROTEIN"/>
    <property type="match status" value="1"/>
</dbReference>
<dbReference type="GeneID" id="832478"/>
<evidence type="ECO:0000313" key="5">
    <source>
        <dbReference type="Proteomes" id="UP000078284"/>
    </source>
</evidence>
<dbReference type="EMBL" id="LUHQ01000005">
    <property type="protein sequence ID" value="OAO91500.1"/>
    <property type="molecule type" value="Genomic_DNA"/>
</dbReference>
<feature type="region of interest" description="Disordered" evidence="1">
    <location>
        <begin position="273"/>
        <end position="301"/>
    </location>
</feature>
<keyword evidence="2" id="KW-0812">Transmembrane</keyword>
<evidence type="ECO:0000313" key="4">
    <source>
        <dbReference type="EMBL" id="OAO91500.1"/>
    </source>
</evidence>
<evidence type="ECO:0000256" key="1">
    <source>
        <dbReference type="SAM" id="MobiDB-lite"/>
    </source>
</evidence>
<proteinExistence type="predicted"/>
<dbReference type="AlphaFoldDB" id="A0A178UCZ8"/>
<comment type="caution">
    <text evidence="4">The sequence shown here is derived from an EMBL/GenBank/DDBJ whole genome shotgun (WGS) entry which is preliminary data.</text>
</comment>
<keyword evidence="2" id="KW-0472">Membrane</keyword>
<protein>
    <recommendedName>
        <fullName evidence="6">Polypyrimidine tract-binding-like protein</fullName>
    </recommendedName>
</protein>
<accession>A0A178UCZ8</accession>
<feature type="transmembrane region" description="Helical" evidence="2">
    <location>
        <begin position="94"/>
        <end position="118"/>
    </location>
</feature>
<dbReference type="OMA" id="RECRLYG"/>
<dbReference type="Proteomes" id="UP000078284">
    <property type="component" value="Chromosome 5"/>
</dbReference>